<name>A0A6G1J6L9_9PLEO</name>
<dbReference type="Proteomes" id="UP000799291">
    <property type="component" value="Unassembled WGS sequence"/>
</dbReference>
<gene>
    <name evidence="1" type="ORF">K458DRAFT_402671</name>
</gene>
<dbReference type="EMBL" id="MU005577">
    <property type="protein sequence ID" value="KAF2686162.1"/>
    <property type="molecule type" value="Genomic_DNA"/>
</dbReference>
<evidence type="ECO:0000313" key="1">
    <source>
        <dbReference type="EMBL" id="KAF2686162.1"/>
    </source>
</evidence>
<proteinExistence type="predicted"/>
<accession>A0A6G1J6L9</accession>
<evidence type="ECO:0000313" key="2">
    <source>
        <dbReference type="Proteomes" id="UP000799291"/>
    </source>
</evidence>
<protein>
    <submittedName>
        <fullName evidence="1">Uncharacterized protein</fullName>
    </submittedName>
</protein>
<keyword evidence="2" id="KW-1185">Reference proteome</keyword>
<reference evidence="1" key="1">
    <citation type="journal article" date="2020" name="Stud. Mycol.">
        <title>101 Dothideomycetes genomes: a test case for predicting lifestyles and emergence of pathogens.</title>
        <authorList>
            <person name="Haridas S."/>
            <person name="Albert R."/>
            <person name="Binder M."/>
            <person name="Bloem J."/>
            <person name="Labutti K."/>
            <person name="Salamov A."/>
            <person name="Andreopoulos B."/>
            <person name="Baker S."/>
            <person name="Barry K."/>
            <person name="Bills G."/>
            <person name="Bluhm B."/>
            <person name="Cannon C."/>
            <person name="Castanera R."/>
            <person name="Culley D."/>
            <person name="Daum C."/>
            <person name="Ezra D."/>
            <person name="Gonzalez J."/>
            <person name="Henrissat B."/>
            <person name="Kuo A."/>
            <person name="Liang C."/>
            <person name="Lipzen A."/>
            <person name="Lutzoni F."/>
            <person name="Magnuson J."/>
            <person name="Mondo S."/>
            <person name="Nolan M."/>
            <person name="Ohm R."/>
            <person name="Pangilinan J."/>
            <person name="Park H.-J."/>
            <person name="Ramirez L."/>
            <person name="Alfaro M."/>
            <person name="Sun H."/>
            <person name="Tritt A."/>
            <person name="Yoshinaga Y."/>
            <person name="Zwiers L.-H."/>
            <person name="Turgeon B."/>
            <person name="Goodwin S."/>
            <person name="Spatafora J."/>
            <person name="Crous P."/>
            <person name="Grigoriev I."/>
        </authorList>
    </citation>
    <scope>NUCLEOTIDE SEQUENCE</scope>
    <source>
        <strain evidence="1">CBS 122367</strain>
    </source>
</reference>
<sequence length="213" mass="24572">MRRALLPLALVSRKLRPLACQVYYESNALTPKTKARFRTGLRRRELNALPHPGLEVGHWIRKLEIRLEVELWRSANLLEEVLVAGDYYLSVLLIPNEFHPHYDPRLPAWQRCFPYLDELKIVLVDPTECEVEGHALAQFAWLDRFHVDVKAKKVDVVVEGFGHIDHSQSRELGVLQKKGHCRCAGRVQEIFTGLLQRHAAGDRNSIAYLTRPQ</sequence>
<organism evidence="1 2">
    <name type="scientific">Lentithecium fluviatile CBS 122367</name>
    <dbReference type="NCBI Taxonomy" id="1168545"/>
    <lineage>
        <taxon>Eukaryota</taxon>
        <taxon>Fungi</taxon>
        <taxon>Dikarya</taxon>
        <taxon>Ascomycota</taxon>
        <taxon>Pezizomycotina</taxon>
        <taxon>Dothideomycetes</taxon>
        <taxon>Pleosporomycetidae</taxon>
        <taxon>Pleosporales</taxon>
        <taxon>Massarineae</taxon>
        <taxon>Lentitheciaceae</taxon>
        <taxon>Lentithecium</taxon>
    </lineage>
</organism>
<dbReference type="AlphaFoldDB" id="A0A6G1J6L9"/>